<keyword evidence="5" id="KW-0325">Glycoprotein</keyword>
<evidence type="ECO:0000256" key="5">
    <source>
        <dbReference type="ARBA" id="ARBA00023180"/>
    </source>
</evidence>
<keyword evidence="2" id="KW-0645">Protease</keyword>
<dbReference type="Pfam" id="PF05577">
    <property type="entry name" value="Peptidase_S28"/>
    <property type="match status" value="1"/>
</dbReference>
<dbReference type="InterPro" id="IPR008758">
    <property type="entry name" value="Peptidase_S28"/>
</dbReference>
<dbReference type="SUPFAM" id="SSF53474">
    <property type="entry name" value="alpha/beta-Hydrolases"/>
    <property type="match status" value="1"/>
</dbReference>
<sequence length="561" mass="62451">MHFLSKTLYCGIALASVGNALSTSLSGKRTSISQIRNEIEERRSHLIKRDDTDPALLYPEHNFSTPIDHFHNESKYEPHSNGSYPMRYWFDATYYKPGGPVIILQSGESDASGRLPFLQKGLLHDLAVATNGIGVVMEHRYYGTSFPTPDLSTKNLRFLTTEQALADAVYFAQNIAFAGLEQYGDLTSKTTAYLGYGGSYSGAFNAFLRVQYPDVFWGTISSSGVTKAIYDFWEYYEPVAEYAPQYCVTAQKTLTHIVDNILIGKNSTSLTSQLKNAFGLGDVTYDNDFASVLSGGIGNWQSLNWDPAISSPEFYNYCANISDTDLVYPATKNLSSTVTSLITKAGYNASSSLVNQMLNYIGYVNLTSVAPCTESNRTQDMCFSNHNLTYYHQDSLDDSWRSWPYQYCTQWGYLQTGSGVPANELPLISRTLDLEYETLICRDAFGIYGPPDTEAINKYGGYNISYPRLAIVDGEWDPWRPATPHAFGYGAQPRFSTASEPFILIPGAVHHWDENGVFPNQTTSTFPPATVADTQKTEVQFVKEWMEEWALKCLVQGGGCS</sequence>
<dbReference type="Proteomes" id="UP001310594">
    <property type="component" value="Unassembled WGS sequence"/>
</dbReference>
<reference evidence="6" key="1">
    <citation type="submission" date="2023-08" db="EMBL/GenBank/DDBJ databases">
        <title>Black Yeasts Isolated from many extreme environments.</title>
        <authorList>
            <person name="Coleine C."/>
            <person name="Stajich J.E."/>
            <person name="Selbmann L."/>
        </authorList>
    </citation>
    <scope>NUCLEOTIDE SEQUENCE</scope>
    <source>
        <strain evidence="6">CCFEE 5810</strain>
    </source>
</reference>
<evidence type="ECO:0000313" key="7">
    <source>
        <dbReference type="Proteomes" id="UP001310594"/>
    </source>
</evidence>
<dbReference type="GO" id="GO:0070008">
    <property type="term" value="F:serine-type exopeptidase activity"/>
    <property type="evidence" value="ECO:0007669"/>
    <property type="project" value="InterPro"/>
</dbReference>
<dbReference type="GO" id="GO:0008239">
    <property type="term" value="F:dipeptidyl-peptidase activity"/>
    <property type="evidence" value="ECO:0007669"/>
    <property type="project" value="TreeGrafter"/>
</dbReference>
<evidence type="ECO:0000256" key="1">
    <source>
        <dbReference type="ARBA" id="ARBA00011079"/>
    </source>
</evidence>
<keyword evidence="4" id="KW-0378">Hydrolase</keyword>
<evidence type="ECO:0000313" key="6">
    <source>
        <dbReference type="EMBL" id="KAK5691524.1"/>
    </source>
</evidence>
<dbReference type="FunFam" id="3.40.50.1820:FF:000251">
    <property type="entry name" value="Extracelular serine carboxypeptidase, putative"/>
    <property type="match status" value="1"/>
</dbReference>
<evidence type="ECO:0000256" key="2">
    <source>
        <dbReference type="ARBA" id="ARBA00022670"/>
    </source>
</evidence>
<evidence type="ECO:0000256" key="3">
    <source>
        <dbReference type="ARBA" id="ARBA00022729"/>
    </source>
</evidence>
<evidence type="ECO:0008006" key="8">
    <source>
        <dbReference type="Google" id="ProtNLM"/>
    </source>
</evidence>
<protein>
    <recommendedName>
        <fullName evidence="8">Extracelular serine carboxypeptidase</fullName>
    </recommendedName>
</protein>
<comment type="similarity">
    <text evidence="1">Belongs to the peptidase S28 family.</text>
</comment>
<proteinExistence type="inferred from homology"/>
<dbReference type="InterPro" id="IPR029058">
    <property type="entry name" value="AB_hydrolase_fold"/>
</dbReference>
<dbReference type="GO" id="GO:0006508">
    <property type="term" value="P:proteolysis"/>
    <property type="evidence" value="ECO:0007669"/>
    <property type="project" value="UniProtKB-KW"/>
</dbReference>
<name>A0AAN7VMQ9_9PEZI</name>
<comment type="caution">
    <text evidence="6">The sequence shown here is derived from an EMBL/GenBank/DDBJ whole genome shotgun (WGS) entry which is preliminary data.</text>
</comment>
<dbReference type="PANTHER" id="PTHR11010:SF117">
    <property type="entry name" value="SERINE PROTEASE 16"/>
    <property type="match status" value="1"/>
</dbReference>
<gene>
    <name evidence="6" type="ORF">LTR97_011517</name>
</gene>
<accession>A0AAN7VMQ9</accession>
<evidence type="ECO:0000256" key="4">
    <source>
        <dbReference type="ARBA" id="ARBA00022801"/>
    </source>
</evidence>
<keyword evidence="3" id="KW-0732">Signal</keyword>
<organism evidence="6 7">
    <name type="scientific">Elasticomyces elasticus</name>
    <dbReference type="NCBI Taxonomy" id="574655"/>
    <lineage>
        <taxon>Eukaryota</taxon>
        <taxon>Fungi</taxon>
        <taxon>Dikarya</taxon>
        <taxon>Ascomycota</taxon>
        <taxon>Pezizomycotina</taxon>
        <taxon>Dothideomycetes</taxon>
        <taxon>Dothideomycetidae</taxon>
        <taxon>Mycosphaerellales</taxon>
        <taxon>Teratosphaeriaceae</taxon>
        <taxon>Elasticomyces</taxon>
    </lineage>
</organism>
<dbReference type="Gene3D" id="3.40.50.1820">
    <property type="entry name" value="alpha/beta hydrolase"/>
    <property type="match status" value="2"/>
</dbReference>
<dbReference type="EMBL" id="JAVRQU010000021">
    <property type="protein sequence ID" value="KAK5691524.1"/>
    <property type="molecule type" value="Genomic_DNA"/>
</dbReference>
<dbReference type="AlphaFoldDB" id="A0AAN7VMQ9"/>
<dbReference type="PANTHER" id="PTHR11010">
    <property type="entry name" value="PROTEASE S28 PRO-X CARBOXYPEPTIDASE-RELATED"/>
    <property type="match status" value="1"/>
</dbReference>